<evidence type="ECO:0000313" key="1">
    <source>
        <dbReference type="EMBL" id="WQD71110.1"/>
    </source>
</evidence>
<reference evidence="1" key="1">
    <citation type="submission" date="2023-12" db="EMBL/GenBank/DDBJ databases">
        <title>Genome sequencing and assembly of bacterial species from a model synthetic community.</title>
        <authorList>
            <person name="Hogle S.L."/>
        </authorList>
    </citation>
    <scope>NUCLEOTIDE SEQUENCE</scope>
    <source>
        <strain evidence="1">SBW25</strain>
    </source>
</reference>
<protein>
    <submittedName>
        <fullName evidence="1">Uncharacterized protein</fullName>
    </submittedName>
</protein>
<keyword evidence="2" id="KW-1185">Reference proteome</keyword>
<proteinExistence type="predicted"/>
<name>A0ACD4XPE7_PSEFL</name>
<gene>
    <name evidence="1" type="ORF">U0037_24135</name>
</gene>
<dbReference type="Proteomes" id="UP001325023">
    <property type="component" value="Chromosome"/>
</dbReference>
<sequence>MTDSQMESNHRNPTNGKFTAQLVRGSLVLEYRADEISLRRMAFRYTLDTTQRGSDVVYMEFHLPLGITGNRDKYDITPGGPVTATCDLKYASDPQQIRFQATAGQITFFEFNTNTGKVFARFYFRASDTYGNSLEVNGGEMDLTGIGVLDNNQAITPPHTE</sequence>
<dbReference type="EMBL" id="CP140009">
    <property type="protein sequence ID" value="WQD71110.1"/>
    <property type="molecule type" value="Genomic_DNA"/>
</dbReference>
<accession>A0ACD4XPE7</accession>
<evidence type="ECO:0000313" key="2">
    <source>
        <dbReference type="Proteomes" id="UP001325023"/>
    </source>
</evidence>
<organism evidence="1 2">
    <name type="scientific">Pseudomonas fluorescens</name>
    <dbReference type="NCBI Taxonomy" id="294"/>
    <lineage>
        <taxon>Bacteria</taxon>
        <taxon>Pseudomonadati</taxon>
        <taxon>Pseudomonadota</taxon>
        <taxon>Gammaproteobacteria</taxon>
        <taxon>Pseudomonadales</taxon>
        <taxon>Pseudomonadaceae</taxon>
        <taxon>Pseudomonas</taxon>
    </lineage>
</organism>